<dbReference type="PANTHER" id="PTHR11035">
    <property type="entry name" value="VERY-LONG-CHAIN (3R)-3-HYDROXYACYL-COA DEHYDRATASE"/>
    <property type="match status" value="1"/>
</dbReference>
<dbReference type="GO" id="GO:0005789">
    <property type="term" value="C:endoplasmic reticulum membrane"/>
    <property type="evidence" value="ECO:0007669"/>
    <property type="project" value="UniProtKB-SubCell"/>
</dbReference>
<comment type="similarity">
    <text evidence="3 14">Belongs to the very long-chain fatty acids dehydratase HACD family.</text>
</comment>
<evidence type="ECO:0000256" key="14">
    <source>
        <dbReference type="RuleBase" id="RU363109"/>
    </source>
</evidence>
<keyword evidence="12 14" id="KW-0456">Lyase</keyword>
<comment type="function">
    <text evidence="14">Catalyzes the third of the four reactions of the long-chain fatty acids elongation cycle. This endoplasmic reticulum-bound enzymatic process, allows the addition of two carbons to the chain of long- and very long-chain fatty acids/VLCFAs per cycle. This enzyme catalyzes the dehydration of the 3-hydroxyacyl-CoA intermediate into trans-2,3-enoyl-CoA, within each cycle of fatty acid elongation. Thereby, it participates to the production of VLCFAs of different chain lengths that are involved in multiple biological processes as precursors of membrane lipids and lipid mediators.</text>
</comment>
<comment type="subcellular location">
    <subcellularLocation>
        <location evidence="14">Endoplasmic reticulum membrane</location>
        <topology evidence="14">Multi-pass membrane protein</topology>
    </subcellularLocation>
    <subcellularLocation>
        <location evidence="1">Membrane</location>
        <topology evidence="1">Multi-pass membrane protein</topology>
    </subcellularLocation>
</comment>
<evidence type="ECO:0000256" key="11">
    <source>
        <dbReference type="ARBA" id="ARBA00023160"/>
    </source>
</evidence>
<organism evidence="15">
    <name type="scientific">Dichomitus squalens</name>
    <dbReference type="NCBI Taxonomy" id="114155"/>
    <lineage>
        <taxon>Eukaryota</taxon>
        <taxon>Fungi</taxon>
        <taxon>Dikarya</taxon>
        <taxon>Basidiomycota</taxon>
        <taxon>Agaricomycotina</taxon>
        <taxon>Agaricomycetes</taxon>
        <taxon>Polyporales</taxon>
        <taxon>Polyporaceae</taxon>
        <taxon>Dichomitus</taxon>
    </lineage>
</organism>
<evidence type="ECO:0000256" key="6">
    <source>
        <dbReference type="ARBA" id="ARBA00022692"/>
    </source>
</evidence>
<keyword evidence="11 14" id="KW-0275">Fatty acid biosynthesis</keyword>
<dbReference type="Pfam" id="PF04387">
    <property type="entry name" value="PTPLA"/>
    <property type="match status" value="1"/>
</dbReference>
<feature type="transmembrane region" description="Helical" evidence="14">
    <location>
        <begin position="190"/>
        <end position="210"/>
    </location>
</feature>
<accession>A0A4Q9MZU9</accession>
<keyword evidence="5 14" id="KW-0444">Lipid biosynthesis</keyword>
<proteinExistence type="inferred from homology"/>
<dbReference type="UniPathway" id="UPA00094"/>
<evidence type="ECO:0000256" key="13">
    <source>
        <dbReference type="ARBA" id="ARBA00036671"/>
    </source>
</evidence>
<keyword evidence="14" id="KW-0256">Endoplasmic reticulum</keyword>
<dbReference type="OrthoDB" id="46988at2759"/>
<evidence type="ECO:0000256" key="2">
    <source>
        <dbReference type="ARBA" id="ARBA00005194"/>
    </source>
</evidence>
<dbReference type="InterPro" id="IPR007482">
    <property type="entry name" value="Tyr_Pase-like_PTPLA"/>
</dbReference>
<keyword evidence="8 14" id="KW-1133">Transmembrane helix</keyword>
<name>A0A4Q9MZU9_9APHY</name>
<comment type="catalytic activity">
    <reaction evidence="13 14">
        <text>a very-long-chain (3R)-3-hydroxyacyl-CoA = a very-long-chain (2E)-enoyl-CoA + H2O</text>
        <dbReference type="Rhea" id="RHEA:45812"/>
        <dbReference type="ChEBI" id="CHEBI:15377"/>
        <dbReference type="ChEBI" id="CHEBI:83728"/>
        <dbReference type="ChEBI" id="CHEBI:85440"/>
        <dbReference type="EC" id="4.2.1.134"/>
    </reaction>
</comment>
<dbReference type="Proteomes" id="UP000292957">
    <property type="component" value="Unassembled WGS sequence"/>
</dbReference>
<evidence type="ECO:0000256" key="10">
    <source>
        <dbReference type="ARBA" id="ARBA00023136"/>
    </source>
</evidence>
<dbReference type="EMBL" id="ML143390">
    <property type="protein sequence ID" value="TBU33669.1"/>
    <property type="molecule type" value="Genomic_DNA"/>
</dbReference>
<evidence type="ECO:0000256" key="5">
    <source>
        <dbReference type="ARBA" id="ARBA00022516"/>
    </source>
</evidence>
<evidence type="ECO:0000256" key="9">
    <source>
        <dbReference type="ARBA" id="ARBA00023098"/>
    </source>
</evidence>
<reference evidence="15" key="1">
    <citation type="submission" date="2019-01" db="EMBL/GenBank/DDBJ databases">
        <title>Draft genome sequences of three monokaryotic isolates of the white-rot basidiomycete fungus Dichomitus squalens.</title>
        <authorList>
            <consortium name="DOE Joint Genome Institute"/>
            <person name="Lopez S.C."/>
            <person name="Andreopoulos B."/>
            <person name="Pangilinan J."/>
            <person name="Lipzen A."/>
            <person name="Riley R."/>
            <person name="Ahrendt S."/>
            <person name="Ng V."/>
            <person name="Barry K."/>
            <person name="Daum C."/>
            <person name="Grigoriev I.V."/>
            <person name="Hilden K.S."/>
            <person name="Makela M.R."/>
            <person name="de Vries R.P."/>
        </authorList>
    </citation>
    <scope>NUCLEOTIDE SEQUENCE [LARGE SCALE GENOMIC DNA]</scope>
    <source>
        <strain evidence="15">OM18370.1</strain>
    </source>
</reference>
<evidence type="ECO:0000256" key="3">
    <source>
        <dbReference type="ARBA" id="ARBA00007811"/>
    </source>
</evidence>
<keyword evidence="9 14" id="KW-0443">Lipid metabolism</keyword>
<comment type="pathway">
    <text evidence="2 14">Lipid metabolism; fatty acid biosynthesis.</text>
</comment>
<sequence length="266" mass="29880">MAQIEEYKEPKAQAKKRRGPPPLVKYYLVLYNVLSTVGWAYILFITANVVFNLDGKHSTVPRAPGAATLQRKIENALPEVLVPVIRRASRAFAEVGAQTAFVQSFAALEVLHVLLGWVRSPLVTTLIQVGSRLYLVWGITDLFPKETHANPLYASMVLSWSLTEVVRYSFYASSLLGAEPAPLVWLRYTLFYVLYPTGASSEAFLMYATLPHPAFGAGWDSLRVYVRGFLFAVWWPGLYVMYTHMIKQRRKVLGVGRPAGPKVKRS</sequence>
<evidence type="ECO:0000256" key="1">
    <source>
        <dbReference type="ARBA" id="ARBA00004141"/>
    </source>
</evidence>
<dbReference type="PANTHER" id="PTHR11035:SF3">
    <property type="entry name" value="VERY-LONG-CHAIN (3R)-3-HYDROXYACYL-COA DEHYDRATASE"/>
    <property type="match status" value="1"/>
</dbReference>
<comment type="caution">
    <text evidence="14">Lacks conserved residue(s) required for the propagation of feature annotation.</text>
</comment>
<dbReference type="GO" id="GO:0042761">
    <property type="term" value="P:very long-chain fatty acid biosynthetic process"/>
    <property type="evidence" value="ECO:0007669"/>
    <property type="project" value="TreeGrafter"/>
</dbReference>
<keyword evidence="10 14" id="KW-0472">Membrane</keyword>
<gene>
    <name evidence="15" type="ORF">BD311DRAFT_683908</name>
</gene>
<evidence type="ECO:0000256" key="8">
    <source>
        <dbReference type="ARBA" id="ARBA00022989"/>
    </source>
</evidence>
<evidence type="ECO:0000256" key="12">
    <source>
        <dbReference type="ARBA" id="ARBA00023239"/>
    </source>
</evidence>
<dbReference type="AlphaFoldDB" id="A0A4Q9MZU9"/>
<keyword evidence="6 14" id="KW-0812">Transmembrane</keyword>
<dbReference type="GO" id="GO:0102158">
    <property type="term" value="F:very-long-chain (3R)-3-hydroxyacyl-CoA dehydratase activity"/>
    <property type="evidence" value="ECO:0007669"/>
    <property type="project" value="UniProtKB-EC"/>
</dbReference>
<feature type="transmembrane region" description="Helical" evidence="14">
    <location>
        <begin position="222"/>
        <end position="242"/>
    </location>
</feature>
<evidence type="ECO:0000256" key="4">
    <source>
        <dbReference type="ARBA" id="ARBA00013122"/>
    </source>
</evidence>
<feature type="transmembrane region" description="Helical" evidence="14">
    <location>
        <begin position="26"/>
        <end position="51"/>
    </location>
</feature>
<keyword evidence="7 14" id="KW-0276">Fatty acid metabolism</keyword>
<protein>
    <recommendedName>
        <fullName evidence="4 14">Very-long-chain (3R)-3-hydroxyacyl-CoA dehydratase</fullName>
        <ecNumber evidence="4 14">4.2.1.134</ecNumber>
    </recommendedName>
</protein>
<dbReference type="GO" id="GO:0030497">
    <property type="term" value="P:fatty acid elongation"/>
    <property type="evidence" value="ECO:0007669"/>
    <property type="project" value="TreeGrafter"/>
</dbReference>
<dbReference type="GO" id="GO:0030148">
    <property type="term" value="P:sphingolipid biosynthetic process"/>
    <property type="evidence" value="ECO:0007669"/>
    <property type="project" value="TreeGrafter"/>
</dbReference>
<evidence type="ECO:0000256" key="7">
    <source>
        <dbReference type="ARBA" id="ARBA00022832"/>
    </source>
</evidence>
<evidence type="ECO:0000313" key="15">
    <source>
        <dbReference type="EMBL" id="TBU33669.1"/>
    </source>
</evidence>
<dbReference type="EC" id="4.2.1.134" evidence="4 14"/>